<accession>A0A813L794</accession>
<evidence type="ECO:0000313" key="1">
    <source>
        <dbReference type="EMBL" id="CAE8716979.1"/>
    </source>
</evidence>
<comment type="caution">
    <text evidence="1">The sequence shown here is derived from an EMBL/GenBank/DDBJ whole genome shotgun (WGS) entry which is preliminary data.</text>
</comment>
<name>A0A813L794_POLGL</name>
<gene>
    <name evidence="1" type="ORF">PGLA2088_LOCUS39320</name>
</gene>
<dbReference type="Proteomes" id="UP000626109">
    <property type="component" value="Unassembled WGS sequence"/>
</dbReference>
<sequence>MTFRMLGGQNPGMVWKEWSECWADRYSSADYIAVIDTDVVFVTFGIEQLLFARGAGNSVRPIIWGHANEIYFPHTVLQLGYTGGVDFMDSFPLVVQRSHFADLRQFLVKRFGQPDPPSGGDAFEWAFLEYVKAVRGGALDEHGGECPSFHAMIGSFIWNERRDSYAWSIRHGHLQGIPLEHRCPRLRVTCHVPYWGHDNLPDYHITKVKWEPQSLRASALPSLGYAARAISVIYAGLCEVPWMQRDSLKKGKDDIRAPLVVSVRDGSNVSFLSHQFGVIDIQREMCSHATGEVDGVSDSFQRLLSWRYPASPILDAEASFCGGCRPSELAAEYRRLMSGIVFAYPFAGDRYSFADG</sequence>
<dbReference type="EMBL" id="CAJNNW010033073">
    <property type="protein sequence ID" value="CAE8716979.1"/>
    <property type="molecule type" value="Genomic_DNA"/>
</dbReference>
<protein>
    <submittedName>
        <fullName evidence="1">Uncharacterized protein</fullName>
    </submittedName>
</protein>
<reference evidence="1" key="1">
    <citation type="submission" date="2021-02" db="EMBL/GenBank/DDBJ databases">
        <authorList>
            <person name="Dougan E. K."/>
            <person name="Rhodes N."/>
            <person name="Thang M."/>
            <person name="Chan C."/>
        </authorList>
    </citation>
    <scope>NUCLEOTIDE SEQUENCE</scope>
</reference>
<proteinExistence type="predicted"/>
<evidence type="ECO:0000313" key="2">
    <source>
        <dbReference type="Proteomes" id="UP000626109"/>
    </source>
</evidence>
<organism evidence="1 2">
    <name type="scientific">Polarella glacialis</name>
    <name type="common">Dinoflagellate</name>
    <dbReference type="NCBI Taxonomy" id="89957"/>
    <lineage>
        <taxon>Eukaryota</taxon>
        <taxon>Sar</taxon>
        <taxon>Alveolata</taxon>
        <taxon>Dinophyceae</taxon>
        <taxon>Suessiales</taxon>
        <taxon>Suessiaceae</taxon>
        <taxon>Polarella</taxon>
    </lineage>
</organism>
<dbReference type="AlphaFoldDB" id="A0A813L794"/>